<dbReference type="Proteomes" id="UP000249061">
    <property type="component" value="Unassembled WGS sequence"/>
</dbReference>
<comment type="cofactor">
    <cofactor evidence="1 9">
        <name>Mg(2+)</name>
        <dbReference type="ChEBI" id="CHEBI:18420"/>
    </cofactor>
</comment>
<reference evidence="10 11" key="1">
    <citation type="submission" date="2017-08" db="EMBL/GenBank/DDBJ databases">
        <title>Infants hospitalized years apart are colonized by the same room-sourced microbial strains.</title>
        <authorList>
            <person name="Brooks B."/>
            <person name="Olm M.R."/>
            <person name="Firek B.A."/>
            <person name="Baker R."/>
            <person name="Thomas B.C."/>
            <person name="Morowitz M.J."/>
            <person name="Banfield J.F."/>
        </authorList>
    </citation>
    <scope>NUCLEOTIDE SEQUENCE [LARGE SCALE GENOMIC DNA]</scope>
    <source>
        <strain evidence="10">S2_003_000_R2_14</strain>
    </source>
</reference>
<dbReference type="InterPro" id="IPR019199">
    <property type="entry name" value="Virulence_VapD/CRISPR_Cas2"/>
</dbReference>
<keyword evidence="5 9" id="KW-0255">Endonuclease</keyword>
<evidence type="ECO:0000256" key="9">
    <source>
        <dbReference type="HAMAP-Rule" id="MF_01471"/>
    </source>
</evidence>
<dbReference type="InterPro" id="IPR021127">
    <property type="entry name" value="CRISPR_associated_Cas2"/>
</dbReference>
<organism evidence="10 11">
    <name type="scientific">Archangium gephyra</name>
    <dbReference type="NCBI Taxonomy" id="48"/>
    <lineage>
        <taxon>Bacteria</taxon>
        <taxon>Pseudomonadati</taxon>
        <taxon>Myxococcota</taxon>
        <taxon>Myxococcia</taxon>
        <taxon>Myxococcales</taxon>
        <taxon>Cystobacterineae</taxon>
        <taxon>Archangiaceae</taxon>
        <taxon>Archangium</taxon>
    </lineage>
</organism>
<comment type="similarity">
    <text evidence="2 9">Belongs to the CRISPR-associated endoribonuclease Cas2 protein family.</text>
</comment>
<dbReference type="Gene3D" id="3.30.70.240">
    <property type="match status" value="1"/>
</dbReference>
<evidence type="ECO:0000256" key="5">
    <source>
        <dbReference type="ARBA" id="ARBA00022759"/>
    </source>
</evidence>
<evidence type="ECO:0000256" key="6">
    <source>
        <dbReference type="ARBA" id="ARBA00022801"/>
    </source>
</evidence>
<feature type="binding site" evidence="9">
    <location>
        <position position="10"/>
    </location>
    <ligand>
        <name>Mg(2+)</name>
        <dbReference type="ChEBI" id="CHEBI:18420"/>
        <note>catalytic</note>
    </ligand>
</feature>
<keyword evidence="8 9" id="KW-0051">Antiviral defense</keyword>
<proteinExistence type="inferred from homology"/>
<dbReference type="GO" id="GO:0043571">
    <property type="term" value="P:maintenance of CRISPR repeat elements"/>
    <property type="evidence" value="ECO:0007669"/>
    <property type="project" value="UniProtKB-UniRule"/>
</dbReference>
<dbReference type="PANTHER" id="PTHR34405:SF3">
    <property type="entry name" value="CRISPR-ASSOCIATED ENDORIBONUCLEASE CAS2 3"/>
    <property type="match status" value="1"/>
</dbReference>
<evidence type="ECO:0000256" key="1">
    <source>
        <dbReference type="ARBA" id="ARBA00001946"/>
    </source>
</evidence>
<dbReference type="CDD" id="cd09725">
    <property type="entry name" value="Cas2_I_II_III"/>
    <property type="match status" value="1"/>
</dbReference>
<gene>
    <name evidence="9 10" type="primary">cas2</name>
    <name evidence="10" type="ORF">DI536_25520</name>
</gene>
<dbReference type="NCBIfam" id="TIGR01573">
    <property type="entry name" value="cas2"/>
    <property type="match status" value="1"/>
</dbReference>
<sequence>MRQRFLVTYDISDAKRLRQVFKVMKGFGTHLQLSVFSCDLTEMTLVMMKAALNRVIHAQEDAVLIVDVGPSDGRGMSSFECLGRATRPPEKGPKIV</sequence>
<dbReference type="HAMAP" id="MF_01471">
    <property type="entry name" value="Cas2"/>
    <property type="match status" value="1"/>
</dbReference>
<evidence type="ECO:0000256" key="2">
    <source>
        <dbReference type="ARBA" id="ARBA00009959"/>
    </source>
</evidence>
<protein>
    <recommendedName>
        <fullName evidence="9">CRISPR-associated endoribonuclease Cas2</fullName>
        <ecNumber evidence="9">3.1.-.-</ecNumber>
    </recommendedName>
</protein>
<comment type="function">
    <text evidence="9">CRISPR (clustered regularly interspaced short palindromic repeat), is an adaptive immune system that provides protection against mobile genetic elements (viruses, transposable elements and conjugative plasmids). CRISPR clusters contain sequences complementary to antecedent mobile elements and target invading nucleic acids. CRISPR clusters are transcribed and processed into CRISPR RNA (crRNA). Functions as a ssRNA-specific endoribonuclease. Involved in the integration of spacer DNA into the CRISPR cassette.</text>
</comment>
<dbReference type="AlphaFoldDB" id="A0A2W5T7G4"/>
<name>A0A2W5T7G4_9BACT</name>
<dbReference type="PANTHER" id="PTHR34405">
    <property type="entry name" value="CRISPR-ASSOCIATED ENDORIBONUCLEASE CAS2"/>
    <property type="match status" value="1"/>
</dbReference>
<dbReference type="GO" id="GO:0046872">
    <property type="term" value="F:metal ion binding"/>
    <property type="evidence" value="ECO:0007669"/>
    <property type="project" value="UniProtKB-UniRule"/>
</dbReference>
<evidence type="ECO:0000256" key="3">
    <source>
        <dbReference type="ARBA" id="ARBA00022722"/>
    </source>
</evidence>
<evidence type="ECO:0000313" key="11">
    <source>
        <dbReference type="Proteomes" id="UP000249061"/>
    </source>
</evidence>
<dbReference type="EC" id="3.1.-.-" evidence="9"/>
<keyword evidence="7 9" id="KW-0460">Magnesium</keyword>
<comment type="subunit">
    <text evidence="9">Homodimer, forms a heterotetramer with a Cas1 homodimer.</text>
</comment>
<dbReference type="GO" id="GO:0051607">
    <property type="term" value="P:defense response to virus"/>
    <property type="evidence" value="ECO:0007669"/>
    <property type="project" value="UniProtKB-UniRule"/>
</dbReference>
<accession>A0A2W5T7G4</accession>
<comment type="caution">
    <text evidence="10">The sequence shown here is derived from an EMBL/GenBank/DDBJ whole genome shotgun (WGS) entry which is preliminary data.</text>
</comment>
<dbReference type="EMBL" id="QFQP01000026">
    <property type="protein sequence ID" value="PZR08266.1"/>
    <property type="molecule type" value="Genomic_DNA"/>
</dbReference>
<keyword evidence="6 9" id="KW-0378">Hydrolase</keyword>
<dbReference type="GO" id="GO:0004521">
    <property type="term" value="F:RNA endonuclease activity"/>
    <property type="evidence" value="ECO:0007669"/>
    <property type="project" value="InterPro"/>
</dbReference>
<dbReference type="SUPFAM" id="SSF143430">
    <property type="entry name" value="TTP0101/SSO1404-like"/>
    <property type="match status" value="1"/>
</dbReference>
<evidence type="ECO:0000256" key="4">
    <source>
        <dbReference type="ARBA" id="ARBA00022723"/>
    </source>
</evidence>
<evidence type="ECO:0000256" key="7">
    <source>
        <dbReference type="ARBA" id="ARBA00022842"/>
    </source>
</evidence>
<dbReference type="Pfam" id="PF09827">
    <property type="entry name" value="CRISPR_Cas2"/>
    <property type="match status" value="1"/>
</dbReference>
<dbReference type="GO" id="GO:0016787">
    <property type="term" value="F:hydrolase activity"/>
    <property type="evidence" value="ECO:0007669"/>
    <property type="project" value="UniProtKB-KW"/>
</dbReference>
<evidence type="ECO:0000313" key="10">
    <source>
        <dbReference type="EMBL" id="PZR08266.1"/>
    </source>
</evidence>
<keyword evidence="3 9" id="KW-0540">Nuclease</keyword>
<keyword evidence="4 9" id="KW-0479">Metal-binding</keyword>
<evidence type="ECO:0000256" key="8">
    <source>
        <dbReference type="ARBA" id="ARBA00023118"/>
    </source>
</evidence>